<evidence type="ECO:0000256" key="4">
    <source>
        <dbReference type="ARBA" id="ARBA00023125"/>
    </source>
</evidence>
<feature type="DNA-binding region" description="OmpR/PhoB-type" evidence="6">
    <location>
        <begin position="1"/>
        <end position="98"/>
    </location>
</feature>
<gene>
    <name evidence="8" type="ORF">AQJ66_29745</name>
</gene>
<dbReference type="SUPFAM" id="SSF46894">
    <property type="entry name" value="C-terminal effector domain of the bipartite response regulators"/>
    <property type="match status" value="1"/>
</dbReference>
<dbReference type="GO" id="GO:0000160">
    <property type="term" value="P:phosphorelay signal transduction system"/>
    <property type="evidence" value="ECO:0007669"/>
    <property type="project" value="UniProtKB-KW"/>
</dbReference>
<dbReference type="InterPro" id="IPR051677">
    <property type="entry name" value="AfsR-DnrI-RedD_regulator"/>
</dbReference>
<keyword evidence="5" id="KW-0804">Transcription</keyword>
<evidence type="ECO:0000256" key="2">
    <source>
        <dbReference type="ARBA" id="ARBA00023012"/>
    </source>
</evidence>
<feature type="domain" description="OmpR/PhoB-type" evidence="7">
    <location>
        <begin position="1"/>
        <end position="98"/>
    </location>
</feature>
<dbReference type="Gene3D" id="1.10.10.10">
    <property type="entry name" value="Winged helix-like DNA-binding domain superfamily/Winged helix DNA-binding domain"/>
    <property type="match status" value="1"/>
</dbReference>
<dbReference type="InterPro" id="IPR011990">
    <property type="entry name" value="TPR-like_helical_dom_sf"/>
</dbReference>
<evidence type="ECO:0000256" key="6">
    <source>
        <dbReference type="PROSITE-ProRule" id="PRU01091"/>
    </source>
</evidence>
<dbReference type="PANTHER" id="PTHR35807:SF1">
    <property type="entry name" value="TRANSCRIPTIONAL REGULATOR REDD"/>
    <property type="match status" value="1"/>
</dbReference>
<dbReference type="PROSITE" id="PS51755">
    <property type="entry name" value="OMPR_PHOB"/>
    <property type="match status" value="1"/>
</dbReference>
<keyword evidence="2" id="KW-0902">Two-component regulatory system</keyword>
<dbReference type="GO" id="GO:0003677">
    <property type="term" value="F:DNA binding"/>
    <property type="evidence" value="ECO:0007669"/>
    <property type="project" value="UniProtKB-UniRule"/>
</dbReference>
<reference evidence="8 9" key="1">
    <citation type="submission" date="2015-10" db="EMBL/GenBank/DDBJ databases">
        <title>Draft genome sequence of Streptomyces bungoensis DSM 41781, type strain for the species Streptomyces bungoensis.</title>
        <authorList>
            <person name="Ruckert C."/>
            <person name="Winkler A."/>
            <person name="Kalinowski J."/>
            <person name="Kampfer P."/>
            <person name="Glaeser S."/>
        </authorList>
    </citation>
    <scope>NUCLEOTIDE SEQUENCE [LARGE SCALE GENOMIC DNA]</scope>
    <source>
        <strain evidence="8 9">DSM 41781</strain>
    </source>
</reference>
<keyword evidence="4 6" id="KW-0238">DNA-binding</keyword>
<dbReference type="OrthoDB" id="4336084at2"/>
<dbReference type="Gene3D" id="1.25.40.10">
    <property type="entry name" value="Tetratricopeptide repeat domain"/>
    <property type="match status" value="1"/>
</dbReference>
<dbReference type="SUPFAM" id="SSF48452">
    <property type="entry name" value="TPR-like"/>
    <property type="match status" value="1"/>
</dbReference>
<sequence>MLRFQVLGRLTVTNDLGDCTPTAPMARRVLAQLLLRANNIVMLDAIIDDLWGDKPPKSAVPTAQTYIYQLRRQFAPWVPEGTVEQVLATCGTGYMLRVNPEQLDLEAFLRLAKQGRTALAAGDPAAAARLLRQALDLWSGPALADVTAGPSIEAHVVHLTEQRAHTVELRIQADAMLGRHRELVGELKAMLVADPLNEWYHAQLIKALASSGRRNESLIAYQHLRRTLSADLGLEPSVMLQELHREVLAGRDSWSDWGLSEEPRAERVTR</sequence>
<evidence type="ECO:0000256" key="5">
    <source>
        <dbReference type="ARBA" id="ARBA00023163"/>
    </source>
</evidence>
<dbReference type="InterPro" id="IPR005158">
    <property type="entry name" value="BTAD"/>
</dbReference>
<dbReference type="InterPro" id="IPR016032">
    <property type="entry name" value="Sig_transdc_resp-reg_C-effctor"/>
</dbReference>
<name>A0A101SRE5_9ACTN</name>
<comment type="similarity">
    <text evidence="1">Belongs to the AfsR/DnrI/RedD regulatory family.</text>
</comment>
<evidence type="ECO:0000313" key="9">
    <source>
        <dbReference type="Proteomes" id="UP000053024"/>
    </source>
</evidence>
<dbReference type="RefSeq" id="WP_061928190.1">
    <property type="nucleotide sequence ID" value="NZ_KQ948870.1"/>
</dbReference>
<evidence type="ECO:0000256" key="1">
    <source>
        <dbReference type="ARBA" id="ARBA00005820"/>
    </source>
</evidence>
<dbReference type="Pfam" id="PF03704">
    <property type="entry name" value="BTAD"/>
    <property type="match status" value="1"/>
</dbReference>
<evidence type="ECO:0000313" key="8">
    <source>
        <dbReference type="EMBL" id="KUN78834.1"/>
    </source>
</evidence>
<keyword evidence="9" id="KW-1185">Reference proteome</keyword>
<evidence type="ECO:0000259" key="7">
    <source>
        <dbReference type="PROSITE" id="PS51755"/>
    </source>
</evidence>
<dbReference type="GO" id="GO:0006355">
    <property type="term" value="P:regulation of DNA-templated transcription"/>
    <property type="evidence" value="ECO:0007669"/>
    <property type="project" value="InterPro"/>
</dbReference>
<dbReference type="STRING" id="285568.AQJ66_29745"/>
<keyword evidence="3" id="KW-0805">Transcription regulation</keyword>
<dbReference type="AlphaFoldDB" id="A0A101SRE5"/>
<proteinExistence type="inferred from homology"/>
<accession>A0A101SRE5</accession>
<dbReference type="EMBL" id="LMWX01000056">
    <property type="protein sequence ID" value="KUN78834.1"/>
    <property type="molecule type" value="Genomic_DNA"/>
</dbReference>
<dbReference type="CDD" id="cd15831">
    <property type="entry name" value="BTAD"/>
    <property type="match status" value="1"/>
</dbReference>
<dbReference type="InterPro" id="IPR036388">
    <property type="entry name" value="WH-like_DNA-bd_sf"/>
</dbReference>
<dbReference type="SMART" id="SM01043">
    <property type="entry name" value="BTAD"/>
    <property type="match status" value="1"/>
</dbReference>
<evidence type="ECO:0000256" key="3">
    <source>
        <dbReference type="ARBA" id="ARBA00023015"/>
    </source>
</evidence>
<dbReference type="InterPro" id="IPR001867">
    <property type="entry name" value="OmpR/PhoB-type_DNA-bd"/>
</dbReference>
<comment type="caution">
    <text evidence="8">The sequence shown here is derived from an EMBL/GenBank/DDBJ whole genome shotgun (WGS) entry which is preliminary data.</text>
</comment>
<dbReference type="PANTHER" id="PTHR35807">
    <property type="entry name" value="TRANSCRIPTIONAL REGULATOR REDD-RELATED"/>
    <property type="match status" value="1"/>
</dbReference>
<dbReference type="Proteomes" id="UP000053024">
    <property type="component" value="Unassembled WGS sequence"/>
</dbReference>
<protein>
    <recommendedName>
        <fullName evidence="7">OmpR/PhoB-type domain-containing protein</fullName>
    </recommendedName>
</protein>
<organism evidence="8 9">
    <name type="scientific">Streptomyces bungoensis</name>
    <dbReference type="NCBI Taxonomy" id="285568"/>
    <lineage>
        <taxon>Bacteria</taxon>
        <taxon>Bacillati</taxon>
        <taxon>Actinomycetota</taxon>
        <taxon>Actinomycetes</taxon>
        <taxon>Kitasatosporales</taxon>
        <taxon>Streptomycetaceae</taxon>
        <taxon>Streptomyces</taxon>
    </lineage>
</organism>